<evidence type="ECO:0000313" key="9">
    <source>
        <dbReference type="Proteomes" id="UP000490800"/>
    </source>
</evidence>
<keyword evidence="9" id="KW-1185">Reference proteome</keyword>
<dbReference type="Proteomes" id="UP000490800">
    <property type="component" value="Unassembled WGS sequence"/>
</dbReference>
<evidence type="ECO:0000259" key="6">
    <source>
        <dbReference type="Pfam" id="PF02852"/>
    </source>
</evidence>
<dbReference type="InterPro" id="IPR036188">
    <property type="entry name" value="FAD/NAD-bd_sf"/>
</dbReference>
<feature type="domain" description="Pyridine nucleotide-disulphide oxidoreductase dimerisation" evidence="6">
    <location>
        <begin position="342"/>
        <end position="442"/>
    </location>
</feature>
<dbReference type="InterPro" id="IPR004099">
    <property type="entry name" value="Pyr_nucl-diS_OxRdtase_dimer"/>
</dbReference>
<accession>A0A7X3FK97</accession>
<keyword evidence="4" id="KW-0520">NAD</keyword>
<evidence type="ECO:0000256" key="5">
    <source>
        <dbReference type="PIRSR" id="PIRSR000350-4"/>
    </source>
</evidence>
<feature type="binding site" evidence="4">
    <location>
        <position position="53"/>
    </location>
    <ligand>
        <name>FAD</name>
        <dbReference type="ChEBI" id="CHEBI:57692"/>
    </ligand>
</feature>
<protein>
    <submittedName>
        <fullName evidence="8">NAD(P)/FAD-dependent oxidoreductase</fullName>
    </submittedName>
</protein>
<keyword evidence="3 4" id="KW-0274">FAD</keyword>
<evidence type="ECO:0000259" key="7">
    <source>
        <dbReference type="Pfam" id="PF07992"/>
    </source>
</evidence>
<evidence type="ECO:0000256" key="4">
    <source>
        <dbReference type="PIRSR" id="PIRSR000350-3"/>
    </source>
</evidence>
<organism evidence="8 9">
    <name type="scientific">Paenibacillus lutrae</name>
    <dbReference type="NCBI Taxonomy" id="2078573"/>
    <lineage>
        <taxon>Bacteria</taxon>
        <taxon>Bacillati</taxon>
        <taxon>Bacillota</taxon>
        <taxon>Bacilli</taxon>
        <taxon>Bacillales</taxon>
        <taxon>Paenibacillaceae</taxon>
        <taxon>Paenibacillus</taxon>
    </lineage>
</organism>
<comment type="similarity">
    <text evidence="1">Belongs to the class-I pyridine nucleotide-disulfide oxidoreductase family.</text>
</comment>
<dbReference type="InterPro" id="IPR001100">
    <property type="entry name" value="Pyr_nuc-diS_OxRdtase"/>
</dbReference>
<dbReference type="InterPro" id="IPR016156">
    <property type="entry name" value="FAD/NAD-linked_Rdtase_dimer_sf"/>
</dbReference>
<dbReference type="Gene3D" id="3.50.50.60">
    <property type="entry name" value="FAD/NAD(P)-binding domain"/>
    <property type="match status" value="2"/>
</dbReference>
<comment type="cofactor">
    <cofactor evidence="4">
        <name>FAD</name>
        <dbReference type="ChEBI" id="CHEBI:57692"/>
    </cofactor>
    <text evidence="4">Binds 1 FAD per subunit.</text>
</comment>
<feature type="binding site" evidence="4">
    <location>
        <begin position="174"/>
        <end position="181"/>
    </location>
    <ligand>
        <name>NAD(+)</name>
        <dbReference type="ChEBI" id="CHEBI:57540"/>
    </ligand>
</feature>
<dbReference type="AlphaFoldDB" id="A0A7X3FK97"/>
<dbReference type="SUPFAM" id="SSF55424">
    <property type="entry name" value="FAD/NAD-linked reductases, dimerisation (C-terminal) domain"/>
    <property type="match status" value="1"/>
</dbReference>
<evidence type="ECO:0000313" key="8">
    <source>
        <dbReference type="EMBL" id="MVP01200.1"/>
    </source>
</evidence>
<feature type="binding site" evidence="4">
    <location>
        <position position="305"/>
    </location>
    <ligand>
        <name>NAD(+)</name>
        <dbReference type="ChEBI" id="CHEBI:57540"/>
    </ligand>
</feature>
<dbReference type="PIRSF" id="PIRSF000350">
    <property type="entry name" value="Mercury_reductase_MerA"/>
    <property type="match status" value="1"/>
</dbReference>
<dbReference type="Pfam" id="PF02852">
    <property type="entry name" value="Pyr_redox_dim"/>
    <property type="match status" value="1"/>
</dbReference>
<feature type="disulfide bond" description="Redox-active" evidence="5">
    <location>
        <begin position="44"/>
        <end position="49"/>
    </location>
</feature>
<evidence type="ECO:0000256" key="1">
    <source>
        <dbReference type="ARBA" id="ARBA00007532"/>
    </source>
</evidence>
<dbReference type="GO" id="GO:0016491">
    <property type="term" value="F:oxidoreductase activity"/>
    <property type="evidence" value="ECO:0007669"/>
    <property type="project" value="InterPro"/>
</dbReference>
<dbReference type="Gene3D" id="3.30.390.30">
    <property type="match status" value="1"/>
</dbReference>
<comment type="caution">
    <text evidence="8">The sequence shown here is derived from an EMBL/GenBank/DDBJ whole genome shotgun (WGS) entry which is preliminary data.</text>
</comment>
<reference evidence="8 9" key="1">
    <citation type="journal article" date="2019" name="Microorganisms">
        <title>Paenibacillus lutrae sp. nov., A Chitinolytic Species Isolated from A River Otter in Castril Natural Park, Granada, Spain.</title>
        <authorList>
            <person name="Rodriguez M."/>
            <person name="Reina J.C."/>
            <person name="Bejar V."/>
            <person name="Llamas I."/>
        </authorList>
    </citation>
    <scope>NUCLEOTIDE SEQUENCE [LARGE SCALE GENOMIC DNA]</scope>
    <source>
        <strain evidence="8 9">N10</strain>
    </source>
</reference>
<dbReference type="PRINTS" id="PR00411">
    <property type="entry name" value="PNDRDTASEI"/>
</dbReference>
<dbReference type="OrthoDB" id="9800167at2"/>
<dbReference type="PRINTS" id="PR00368">
    <property type="entry name" value="FADPNR"/>
</dbReference>
<keyword evidence="2" id="KW-0285">Flavoprotein</keyword>
<name>A0A7X3FK97_9BACL</name>
<dbReference type="Pfam" id="PF07992">
    <property type="entry name" value="Pyr_redox_2"/>
    <property type="match status" value="1"/>
</dbReference>
<proteinExistence type="inferred from homology"/>
<evidence type="ECO:0000256" key="3">
    <source>
        <dbReference type="ARBA" id="ARBA00022827"/>
    </source>
</evidence>
<evidence type="ECO:0000256" key="2">
    <source>
        <dbReference type="ARBA" id="ARBA00022630"/>
    </source>
</evidence>
<dbReference type="PANTHER" id="PTHR43014:SF5">
    <property type="entry name" value="GLUTATHIONE REDUCTASE (NADPH)"/>
    <property type="match status" value="1"/>
</dbReference>
<dbReference type="EMBL" id="RHLK01000010">
    <property type="protein sequence ID" value="MVP01200.1"/>
    <property type="molecule type" value="Genomic_DNA"/>
</dbReference>
<dbReference type="SUPFAM" id="SSF51905">
    <property type="entry name" value="FAD/NAD(P)-binding domain"/>
    <property type="match status" value="1"/>
</dbReference>
<dbReference type="RefSeq" id="WP_157337368.1">
    <property type="nucleotide sequence ID" value="NZ_RHLK01000010.1"/>
</dbReference>
<feature type="domain" description="FAD/NAD(P)-binding" evidence="7">
    <location>
        <begin position="7"/>
        <end position="321"/>
    </location>
</feature>
<dbReference type="GO" id="GO:0000166">
    <property type="term" value="F:nucleotide binding"/>
    <property type="evidence" value="ECO:0007669"/>
    <property type="project" value="UniProtKB-KW"/>
</dbReference>
<keyword evidence="4" id="KW-0547">Nucleotide-binding</keyword>
<gene>
    <name evidence="8" type="ORF">EDM21_17015</name>
</gene>
<dbReference type="InterPro" id="IPR023753">
    <property type="entry name" value="FAD/NAD-binding_dom"/>
</dbReference>
<sequence length="451" mass="49238">MTTEHNYDLIVIGTGSGASSAASMCNKAGWKVAMVDSRPFGGTCALRGCDPKKVLVGAAEIIERAQRMKGKGISGEFSINWPDLMAFKRTFTEQMPESSEKRFKEQGIHTFHGKASFVSEDRIQVGENILHGRKFLIAAGAKPAPLPIDGAEHLTYSDGFMELDDLPKKLVFIGGGYISFEFAHIAARAGAEVHIIHRSERPLAGFDPELVDVLLQKSEEIAIRLHLNTDVKSVEKKGSGYLVKGIRNGQTEQWECGLVVHGAGRIPDLDGLDLDKGKVERDKKGVVVNEYLQSTSNPNVYAAGDAASTDGLPLTPVASMESQAAGKNLLNGNEEVPDYKVMPTVVFTIPKLASVGLSEHQAKELGRPVTINKMDTSEWYTYRRTNEKHTMAKVIIDKESGKILGAHLISDEADELINHFAAAIQFNLTVQDLKKMKTAYPTPVSDLGYML</sequence>
<dbReference type="PANTHER" id="PTHR43014">
    <property type="entry name" value="MERCURIC REDUCTASE"/>
    <property type="match status" value="1"/>
</dbReference>
<feature type="binding site" evidence="4">
    <location>
        <position position="264"/>
    </location>
    <ligand>
        <name>NAD(+)</name>
        <dbReference type="ChEBI" id="CHEBI:57540"/>
    </ligand>
</feature>